<dbReference type="CDD" id="cd02885">
    <property type="entry name" value="NUDIX_IPP_Isomerase"/>
    <property type="match status" value="1"/>
</dbReference>
<dbReference type="Gene3D" id="3.90.79.10">
    <property type="entry name" value="Nucleoside Triphosphate Pyrophosphohydrolase"/>
    <property type="match status" value="1"/>
</dbReference>
<dbReference type="Proteomes" id="UP000221024">
    <property type="component" value="Unassembled WGS sequence"/>
</dbReference>
<dbReference type="OrthoDB" id="9809458at2"/>
<accession>A0A2H3P1B8</accession>
<protein>
    <recommendedName>
        <fullName evidence="3 10">Isopentenyl-diphosphate delta-isomerase</fullName>
        <ecNumber evidence="3 10">5.3.3.2</ecNumber>
    </recommendedName>
</protein>
<evidence type="ECO:0000256" key="6">
    <source>
        <dbReference type="ARBA" id="ARBA00022842"/>
    </source>
</evidence>
<evidence type="ECO:0000256" key="10">
    <source>
        <dbReference type="NCBIfam" id="TIGR02150"/>
    </source>
</evidence>
<comment type="caution">
    <text evidence="12">The sequence shown here is derived from an EMBL/GenBank/DDBJ whole genome shotgun (WGS) entry which is preliminary data.</text>
</comment>
<dbReference type="NCBIfam" id="NF002995">
    <property type="entry name" value="PRK03759.1"/>
    <property type="match status" value="1"/>
</dbReference>
<keyword evidence="8" id="KW-0414">Isoprene biosynthesis</keyword>
<dbReference type="HAMAP" id="MF_00202">
    <property type="entry name" value="Idi"/>
    <property type="match status" value="1"/>
</dbReference>
<evidence type="ECO:0000256" key="2">
    <source>
        <dbReference type="ARBA" id="ARBA00007579"/>
    </source>
</evidence>
<dbReference type="NCBIfam" id="TIGR02150">
    <property type="entry name" value="IPP_isom_1"/>
    <property type="match status" value="1"/>
</dbReference>
<keyword evidence="4" id="KW-0963">Cytoplasm</keyword>
<evidence type="ECO:0000259" key="11">
    <source>
        <dbReference type="PROSITE" id="PS51462"/>
    </source>
</evidence>
<dbReference type="GO" id="GO:0009240">
    <property type="term" value="P:isopentenyl diphosphate biosynthetic process"/>
    <property type="evidence" value="ECO:0007669"/>
    <property type="project" value="TreeGrafter"/>
</dbReference>
<keyword evidence="13" id="KW-1185">Reference proteome</keyword>
<evidence type="ECO:0000256" key="3">
    <source>
        <dbReference type="ARBA" id="ARBA00012057"/>
    </source>
</evidence>
<dbReference type="PANTHER" id="PTHR10885">
    <property type="entry name" value="ISOPENTENYL-DIPHOSPHATE DELTA-ISOMERASE"/>
    <property type="match status" value="1"/>
</dbReference>
<dbReference type="Pfam" id="PF00293">
    <property type="entry name" value="NUDIX"/>
    <property type="match status" value="1"/>
</dbReference>
<name>A0A2H3P1B8_9BACT</name>
<comment type="pathway">
    <text evidence="1">Isoprenoid biosynthesis; dimethylallyl diphosphate biosynthesis; dimethylallyl diphosphate from isopentenyl diphosphate: step 1/1.</text>
</comment>
<dbReference type="EMBL" id="PDEP01000005">
    <property type="protein sequence ID" value="PEN07666.1"/>
    <property type="molecule type" value="Genomic_DNA"/>
</dbReference>
<dbReference type="EC" id="5.3.3.2" evidence="3 10"/>
<sequence length="203" mass="23038">MSAEVVLVNAHDEPVGVADKLEAHEQGWLHRAFSVFVFDPKGRLLLQQRNVNKYHSGALWSNTCCSHPHPGEAVEDAAQRRLHEEMGFQCPLDDAFTFTYRAVLSDTMIEHEYDHVLIGQDTPTVRPNADEVQDWRWMAPNELMADVAAHPEHYTAWFRMAVERVLTHAHEQYPTVVPALDEAVQRAGFDYATGENMTSSLMP</sequence>
<keyword evidence="5" id="KW-0479">Metal-binding</keyword>
<dbReference type="RefSeq" id="WP_098061855.1">
    <property type="nucleotide sequence ID" value="NZ_PDEP01000005.1"/>
</dbReference>
<keyword evidence="7" id="KW-0464">Manganese</keyword>
<dbReference type="UniPathway" id="UPA00059">
    <property type="reaction ID" value="UER00104"/>
</dbReference>
<dbReference type="InterPro" id="IPR011876">
    <property type="entry name" value="IsopentenylPP_isomerase_typ1"/>
</dbReference>
<evidence type="ECO:0000256" key="5">
    <source>
        <dbReference type="ARBA" id="ARBA00022723"/>
    </source>
</evidence>
<dbReference type="GO" id="GO:0046872">
    <property type="term" value="F:metal ion binding"/>
    <property type="evidence" value="ECO:0007669"/>
    <property type="project" value="UniProtKB-KW"/>
</dbReference>
<dbReference type="AlphaFoldDB" id="A0A2H3P1B8"/>
<gene>
    <name evidence="12" type="ORF">CRI93_06700</name>
</gene>
<evidence type="ECO:0000313" key="12">
    <source>
        <dbReference type="EMBL" id="PEN07666.1"/>
    </source>
</evidence>
<keyword evidence="6" id="KW-0460">Magnesium</keyword>
<organism evidence="12 13">
    <name type="scientific">Longimonas halophila</name>
    <dbReference type="NCBI Taxonomy" id="1469170"/>
    <lineage>
        <taxon>Bacteria</taxon>
        <taxon>Pseudomonadati</taxon>
        <taxon>Rhodothermota</taxon>
        <taxon>Rhodothermia</taxon>
        <taxon>Rhodothermales</taxon>
        <taxon>Salisaetaceae</taxon>
        <taxon>Longimonas</taxon>
    </lineage>
</organism>
<evidence type="ECO:0000313" key="13">
    <source>
        <dbReference type="Proteomes" id="UP000221024"/>
    </source>
</evidence>
<evidence type="ECO:0000256" key="1">
    <source>
        <dbReference type="ARBA" id="ARBA00004826"/>
    </source>
</evidence>
<dbReference type="InterPro" id="IPR000086">
    <property type="entry name" value="NUDIX_hydrolase_dom"/>
</dbReference>
<evidence type="ECO:0000256" key="7">
    <source>
        <dbReference type="ARBA" id="ARBA00023211"/>
    </source>
</evidence>
<comment type="similarity">
    <text evidence="2">Belongs to the IPP isomerase type 1 family.</text>
</comment>
<reference evidence="12 13" key="1">
    <citation type="submission" date="2017-10" db="EMBL/GenBank/DDBJ databases">
        <title>Draft genome of Longimonas halophila.</title>
        <authorList>
            <person name="Goh K.M."/>
            <person name="Shamsir M.S."/>
            <person name="Lim S.W."/>
        </authorList>
    </citation>
    <scope>NUCLEOTIDE SEQUENCE [LARGE SCALE GENOMIC DNA]</scope>
    <source>
        <strain evidence="12 13">KCTC 42399</strain>
    </source>
</reference>
<dbReference type="SUPFAM" id="SSF55811">
    <property type="entry name" value="Nudix"/>
    <property type="match status" value="1"/>
</dbReference>
<dbReference type="GO" id="GO:0050992">
    <property type="term" value="P:dimethylallyl diphosphate biosynthetic process"/>
    <property type="evidence" value="ECO:0007669"/>
    <property type="project" value="UniProtKB-UniPathway"/>
</dbReference>
<proteinExistence type="inferred from homology"/>
<dbReference type="GO" id="GO:0004452">
    <property type="term" value="F:isopentenyl-diphosphate delta-isomerase activity"/>
    <property type="evidence" value="ECO:0007669"/>
    <property type="project" value="UniProtKB-UniRule"/>
</dbReference>
<dbReference type="PROSITE" id="PS51462">
    <property type="entry name" value="NUDIX"/>
    <property type="match status" value="1"/>
</dbReference>
<feature type="domain" description="Nudix hydrolase" evidence="11">
    <location>
        <begin position="28"/>
        <end position="160"/>
    </location>
</feature>
<dbReference type="GO" id="GO:0005737">
    <property type="term" value="C:cytoplasm"/>
    <property type="evidence" value="ECO:0007669"/>
    <property type="project" value="TreeGrafter"/>
</dbReference>
<dbReference type="PANTHER" id="PTHR10885:SF0">
    <property type="entry name" value="ISOPENTENYL-DIPHOSPHATE DELTA-ISOMERASE"/>
    <property type="match status" value="1"/>
</dbReference>
<evidence type="ECO:0000256" key="9">
    <source>
        <dbReference type="ARBA" id="ARBA00023235"/>
    </source>
</evidence>
<evidence type="ECO:0000256" key="4">
    <source>
        <dbReference type="ARBA" id="ARBA00022490"/>
    </source>
</evidence>
<keyword evidence="9 12" id="KW-0413">Isomerase</keyword>
<dbReference type="InterPro" id="IPR015797">
    <property type="entry name" value="NUDIX_hydrolase-like_dom_sf"/>
</dbReference>
<dbReference type="PIRSF" id="PIRSF018427">
    <property type="entry name" value="Isopntndiph_ism"/>
    <property type="match status" value="1"/>
</dbReference>
<evidence type="ECO:0000256" key="8">
    <source>
        <dbReference type="ARBA" id="ARBA00023229"/>
    </source>
</evidence>
<dbReference type="InterPro" id="IPR056375">
    <property type="entry name" value="Idi_bact"/>
</dbReference>